<keyword evidence="5 10" id="KW-0999">Mitochondrion inner membrane</keyword>
<evidence type="ECO:0000313" key="12">
    <source>
        <dbReference type="Proteomes" id="UP000780801"/>
    </source>
</evidence>
<dbReference type="InterPro" id="IPR036636">
    <property type="entry name" value="COX7C/Cox8_sf"/>
</dbReference>
<evidence type="ECO:0000256" key="8">
    <source>
        <dbReference type="ARBA" id="ARBA00023128"/>
    </source>
</evidence>
<keyword evidence="9 10" id="KW-0472">Membrane</keyword>
<evidence type="ECO:0000313" key="11">
    <source>
        <dbReference type="EMBL" id="KAF9581666.1"/>
    </source>
</evidence>
<protein>
    <recommendedName>
        <fullName evidence="10">Cytochrome c oxidase subunit 8, mitochondrial</fullName>
    </recommendedName>
    <alternativeName>
        <fullName evidence="10">Cytochrome c oxidase polypeptide VIII</fullName>
    </alternativeName>
</protein>
<comment type="pathway">
    <text evidence="2 10">Energy metabolism; oxidative phosphorylation.</text>
</comment>
<evidence type="ECO:0000256" key="10">
    <source>
        <dbReference type="RuleBase" id="RU368123"/>
    </source>
</evidence>
<organism evidence="11 12">
    <name type="scientific">Lunasporangiospora selenospora</name>
    <dbReference type="NCBI Taxonomy" id="979761"/>
    <lineage>
        <taxon>Eukaryota</taxon>
        <taxon>Fungi</taxon>
        <taxon>Fungi incertae sedis</taxon>
        <taxon>Mucoromycota</taxon>
        <taxon>Mortierellomycotina</taxon>
        <taxon>Mortierellomycetes</taxon>
        <taxon>Mortierellales</taxon>
        <taxon>Mortierellaceae</taxon>
        <taxon>Lunasporangiospora</taxon>
    </lineage>
</organism>
<dbReference type="PANTHER" id="PTHR13313:SF0">
    <property type="entry name" value="CYTOCHROME C OXIDASE SUBUNIT 7C, MITOCHONDRIAL"/>
    <property type="match status" value="1"/>
</dbReference>
<dbReference type="EMBL" id="JAABOA010001378">
    <property type="protein sequence ID" value="KAF9581666.1"/>
    <property type="molecule type" value="Genomic_DNA"/>
</dbReference>
<dbReference type="OrthoDB" id="9974841at2759"/>
<evidence type="ECO:0000256" key="1">
    <source>
        <dbReference type="ARBA" id="ARBA00004434"/>
    </source>
</evidence>
<evidence type="ECO:0000256" key="9">
    <source>
        <dbReference type="ARBA" id="ARBA00023136"/>
    </source>
</evidence>
<evidence type="ECO:0000256" key="2">
    <source>
        <dbReference type="ARBA" id="ARBA00004673"/>
    </source>
</evidence>
<evidence type="ECO:0000256" key="6">
    <source>
        <dbReference type="ARBA" id="ARBA00022946"/>
    </source>
</evidence>
<evidence type="ECO:0000256" key="3">
    <source>
        <dbReference type="ARBA" id="ARBA00010514"/>
    </source>
</evidence>
<comment type="subunit">
    <text evidence="10">Component of the cytochrome c oxidase (complex IV, CIV), a multisubunit enzyme composed of a catalytic core of 3 subunits and several supernumerary subunits. The complex exists as a monomer or a dimer and forms supercomplexes (SCs) in the inner mitochondrial membrane with ubiquinol-cytochrome c oxidoreductase (cytochrome b-c1 complex, complex III, CIII).</text>
</comment>
<evidence type="ECO:0000256" key="5">
    <source>
        <dbReference type="ARBA" id="ARBA00022792"/>
    </source>
</evidence>
<dbReference type="GO" id="GO:0045277">
    <property type="term" value="C:respiratory chain complex IV"/>
    <property type="evidence" value="ECO:0007669"/>
    <property type="project" value="UniProtKB-UniRule"/>
</dbReference>
<dbReference type="GO" id="GO:0006123">
    <property type="term" value="P:mitochondrial electron transport, cytochrome c to oxygen"/>
    <property type="evidence" value="ECO:0007669"/>
    <property type="project" value="UniProtKB-UniRule"/>
</dbReference>
<dbReference type="Proteomes" id="UP000780801">
    <property type="component" value="Unassembled WGS sequence"/>
</dbReference>
<dbReference type="Pfam" id="PF02935">
    <property type="entry name" value="COX7C"/>
    <property type="match status" value="1"/>
</dbReference>
<dbReference type="GO" id="GO:0005743">
    <property type="term" value="C:mitochondrial inner membrane"/>
    <property type="evidence" value="ECO:0007669"/>
    <property type="project" value="UniProtKB-SubCell"/>
</dbReference>
<comment type="subcellular location">
    <subcellularLocation>
        <location evidence="1 10">Mitochondrion inner membrane</location>
        <topology evidence="1 10">Single-pass membrane protein</topology>
    </subcellularLocation>
</comment>
<keyword evidence="7 10" id="KW-1133">Transmembrane helix</keyword>
<keyword evidence="6 10" id="KW-0809">Transit peptide</keyword>
<reference evidence="11" key="1">
    <citation type="journal article" date="2020" name="Fungal Divers.">
        <title>Resolving the Mortierellaceae phylogeny through synthesis of multi-gene phylogenetics and phylogenomics.</title>
        <authorList>
            <person name="Vandepol N."/>
            <person name="Liber J."/>
            <person name="Desiro A."/>
            <person name="Na H."/>
            <person name="Kennedy M."/>
            <person name="Barry K."/>
            <person name="Grigoriev I.V."/>
            <person name="Miller A.N."/>
            <person name="O'Donnell K."/>
            <person name="Stajich J.E."/>
            <person name="Bonito G."/>
        </authorList>
    </citation>
    <scope>NUCLEOTIDE SEQUENCE</scope>
    <source>
        <strain evidence="11">KOD1015</strain>
    </source>
</reference>
<proteinExistence type="inferred from homology"/>
<evidence type="ECO:0000256" key="7">
    <source>
        <dbReference type="ARBA" id="ARBA00022989"/>
    </source>
</evidence>
<name>A0A9P6KE86_9FUNG</name>
<comment type="caution">
    <text evidence="11">The sequence shown here is derived from an EMBL/GenBank/DDBJ whole genome shotgun (WGS) entry which is preliminary data.</text>
</comment>
<dbReference type="InterPro" id="IPR004202">
    <property type="entry name" value="COX7C/Cox8"/>
</dbReference>
<dbReference type="AlphaFoldDB" id="A0A9P6KE86"/>
<sequence>MSAAIFARTGIRARATVGSTLRSDAHHWTNDNGKNLPFSTKNKPVLGASVVAYLGTGFSLPFVAAYWQAHKAGRV</sequence>
<comment type="similarity">
    <text evidence="3 10">Belongs to the cytochrome c oxidase VIIc family.</text>
</comment>
<keyword evidence="4 10" id="KW-0812">Transmembrane</keyword>
<dbReference type="SUPFAM" id="SSF81427">
    <property type="entry name" value="Mitochondrial cytochrome c oxidase subunit VIIc (aka VIIIa)"/>
    <property type="match status" value="1"/>
</dbReference>
<feature type="transmembrane region" description="Helical" evidence="10">
    <location>
        <begin position="45"/>
        <end position="67"/>
    </location>
</feature>
<keyword evidence="8 10" id="KW-0496">Mitochondrion</keyword>
<dbReference type="PANTHER" id="PTHR13313">
    <property type="entry name" value="CYTOCHROME C OXIDASE SUBUNIT VIIC"/>
    <property type="match status" value="1"/>
</dbReference>
<keyword evidence="12" id="KW-1185">Reference proteome</keyword>
<accession>A0A9P6KE86</accession>
<comment type="function">
    <text evidence="10">Component of the cytochrome c oxidase, the last enzyme in the mitochondrial electron transport chain which drives oxidative phosphorylation. The respiratory chain contains 3 multisubunit complexes succinate dehydrogenase (complex II, CII), ubiquinol-cytochrome c oxidoreductase (cytochrome b-c1 complex, complex III, CIII) and cytochrome c oxidase (complex IV, CIV), that cooperate to transfer electrons derived from NADH and succinate to molecular oxygen, creating an electrochemical gradient over the inner membrane that drives transmembrane transport and the ATP synthase. Cytochrome c oxidase is the component of the respiratory chain that catalyzes the reduction of oxygen to water. Electrons originating from reduced cytochrome c in the intermembrane space (IMS) are transferred via the dinuclear copper A center (CU(A)) of subunit 2 and heme A of subunit 1 to the active site in subunit 1, a binuclear center (BNC) formed by heme A3 and copper B (CU(B)). The BNC reduces molecular oxygen to 2 water molecules using 4 electrons from cytochrome c in the IMS and 4 protons from the mitochondrial matrix.</text>
</comment>
<gene>
    <name evidence="11" type="ORF">BGW38_001230</name>
</gene>
<evidence type="ECO:0000256" key="4">
    <source>
        <dbReference type="ARBA" id="ARBA00022692"/>
    </source>
</evidence>
<dbReference type="Gene3D" id="4.10.49.10">
    <property type="entry name" value="Cytochrome c oxidase subunit VIIc"/>
    <property type="match status" value="1"/>
</dbReference>